<dbReference type="Gene3D" id="3.40.50.300">
    <property type="entry name" value="P-loop containing nucleotide triphosphate hydrolases"/>
    <property type="match status" value="1"/>
</dbReference>
<dbReference type="Gene3D" id="3.80.10.10">
    <property type="entry name" value="Ribonuclease Inhibitor"/>
    <property type="match status" value="1"/>
</dbReference>
<keyword evidence="3" id="KW-0399">Innate immunity</keyword>
<evidence type="ECO:0000313" key="10">
    <source>
        <dbReference type="Proteomes" id="UP000515145"/>
    </source>
</evidence>
<dbReference type="PANTHER" id="PTHR31594">
    <property type="entry name" value="AIG1-TYPE G DOMAIN-CONTAINING PROTEIN"/>
    <property type="match status" value="1"/>
</dbReference>
<dbReference type="InterPro" id="IPR001611">
    <property type="entry name" value="Leu-rich_rpt"/>
</dbReference>
<evidence type="ECO:0000259" key="8">
    <source>
        <dbReference type="PROSITE" id="PS50209"/>
    </source>
</evidence>
<proteinExistence type="predicted"/>
<sequence>MACTQQSAKTYVQSARAHLVRELKDLSVIVENLFQRGVLSDEEVSKIQTERDDYDKTRNILDLVIKKGEEACYDFLRIIDTTRKRTLGRPPALITKKSEGSTESRKFDLHHWISCFSFKEDTQSDGDYLQGPSPCHRYQAKLKKKAEKISKDFWSHSKSLFDENKKPDLSYTSLVLDKQGGVSPSKIKKFKRKKSKLCRPKKLRTYIPAYEPEMSPSDLLKTDENILMVGKPGIGKTALCLEMVRLWAERSKDLDYMFYFDMRETSITTVKNLEELLFSEYSEPDEGKDVVFQDIKNNSDNVTIILDGVTDLSSLVVKKLIEKDSLPDAKIIVTCRPDDEEDLLSDCLRVEVKGFSERSIKSYLSATLGEGQQKVLKNLELVTLCHVPMYALMVAACFSSEDSSEPCTITEIYIEIVRYCLQVTTKTKTKDLNIFIKSKCEGILSLAEVAFLAIQEKTVNLTELLCEERCVLSFLNPLVIKIARTEVKTTYAFLHYTVQEFFAALWLVKNPDKIRDVFQQCNTEQMKRMKHLIPFFCQLLNEKTPSLARHLIPAEDIKKTSNWFFTVMVDTFLSHVCQQDESDTEEGGLDVDMLFLCQCLYESQCPEACRYLLDKLDYHLDLSGQSLDPYHCCAVAYMISQSRERKVWLNLEDVAISEQGMRRLFGCLDDVQWCDPLAWQLWKIILLSEEQMNYKPLLGLHGNQLHLPVVGKRLLFERAVEVLQMTTKTAVCLYWDRAAPVCEGLCESLLEALPCIGSLSFRMTSRSPGAQNQTQCHETPEREQKMLLLDLCLKALDKEQNFHSVLKRLLSLFPGQTNENNIFIDLYQHAKTKGCSAVIPKLMLLLQSDAVWSIELSETKSSILLEVLKLQSEKKQVKLRGCSHEESEVRSVLQCLPYISQLSFHHQSSDLHEQSRFLLNLLCAAAEREQQTGEKTVELLSSVCTYQTFPLHGGGYMDDTYQSDFLLDLCSHVKDYETKTGLSVLPSLQSVFQSAAVWSIKLSERKSSILLEVLKLQSEKKQVELRGCSHEESEVRSLLQCLPYISQLSFHHQSSDLHEQRRFLLNLLCAAAEREQQTGEKTVELLSSVCTYQTFLLSAYLYGGDKYVDNKEWSDFLLDLCSHVKDHETKTGLSVLPSLQSVFQSAAVWSIKLSERKNSILLEVLKLQSEKKQVKLRGCSHEESEVRSLLQCLPYISQLSFDPWSSDLHEQRRFLLNLLCAAAEREQQTGEKTVELLSSVCRYKTFTLRGGGCIYNTYQADFLLDLYSHVKDYETKTGLSVLPSLQSVFQSAAVWSIELSERKSSILLEVLKLQSEKKQVKLTGCSHEESEVRSLLQCLPYISQLSFDLWSSDLHEQSRFLLNLLCAAAEREQQTGEKTVELLSSVCRYKTFLLLVDDDDDDDDDDDFYKERWSDFLLDLYSHVKDYETKTGLSVLPSLQSVFQSAAVWFIELSERKSSILREVLKLQSEKKQVELRGCSHEESEVRSLLQCLPYISQLSFHHQSSDLHDQSRFLLNLLCAAAEREQQTGEKTVELLSSVCRYKTFLLLVDDDDDDDVYKERWSTFLLDLYSHVKDYETKTGLSVLPSLQSVFQSAAVWSIDLSERKSSILLEVLKLQSEKKQVELRGCSHEESEVRSLLQCLPYISQLSFHHQSSDLHEQSRFLLNLLCAAAEREQQTGEKTVELLSSVCRYKTFLLSVDDDDDDDDVYKEHWSDFLLDLYSHVKDYETKTGLSVLPSLQSVFQSAAVWSIKLSKRKSSILLEVLKLQSEKKQVELRGCSHEESEVRSLLQCLPYISQLSFHHQSSDLHDQSRFLLDLLCAAAEREQQTGEKTVELLSSVCRYKTFLLLVDDDDDDDVYKERWSTFLLDLYSHVKDYETKTGLSVLPSLQSVFQSAAVWSIDLSERKSSILLEVLKLQSKKKQVELRGCSHEESEVRSLLQCLPYISQLSFHHQSSDLHEQSRFLLNLLCAAAEREQQTGEKTVELLSSVCTYQTFPLRGGGYMDDTYQSDFLLDLCSHVKDYETKTGLSVLPSLQSVFQSAAVWSIELSETKSSILLEVLKLQSEKKQVELRGCSHEESEVRSLLQCLPYISQLSFHRQKSDLHEQSRFLLNLLCAAAEREQQTGEKTVELLSSVCRYKTFLLSVYDDDDDDVYKERWSAFLLDLYSHVKDYETKTGLSVLPSLQSVFQSAAVWSIELSERKSSILREVLKLQSEKKQVELRGCSHEESEVRSLLQCLPYISQLSFYPWSSDPDDQSRFLLNLLCAAAEREQQTGEKTVELLSSVCTYQTFPLRGGGYMDDTYQSDFLLDLYSHVKDYETKTGLSVLPSLQSVFQSAAVWSIELSERESSILLEVLKLQSEKKQVKLTGCSHEESEVRSLLQCLPYISQLSCDPELFQTVCTVVCVRSREEAQQLVSLLQLLDFTLLLSGQLKRKTCRSVGRVLKLCPSRVDLTLTPSKMSVRAASDLFRHTTKLNSLRLSKGMALLLSQWVRRDRVGCPLAVEELYLLPMTSSPSDRVLLKVVSGLAVLLRHCAVGLLDLTESCIPAQCLIPLLLHDAPLTIKLNEKNIQQLLVLLHQIQDNHLTLSFLRKTGGDLSSCCLKWELLHYLLQQQSTQTITVDLRKNRFLQESAAQLLPFLDRIMFKRPSPSFVRTSIRELYRARGHNTVPLYLRSFDHVINLNCTELDSEDCEALLFILTHSDGVKLSLLWTAILTEGIKSILFTLDKVSHLRIDRNLLLMFIHSCAASDDQQRAALGLLRTLQYRVDLSCSCYVQLSEQDQTEQTLSLTAEDCQAVSSLLRHSSRETQLDLRDCQVQDSSLDLLFPVPDRVQLRVSKTVLLQLLCLVPGNSEWDTARRTLSLCGALGRELDLSHTKLDHRTCWALVQMLDVSEGLTELDLSHCQLTDQLLLPLITHLHKVQVLDLSHNKITDASTDVLLHLVSISPSSNTVRLFNNIIEDRTPFKELRQVEIW</sequence>
<dbReference type="InterPro" id="IPR027417">
    <property type="entry name" value="P-loop_NTPase"/>
</dbReference>
<dbReference type="PROSITE" id="PS50209">
    <property type="entry name" value="CARD"/>
    <property type="match status" value="1"/>
</dbReference>
<dbReference type="SUPFAM" id="SSF52047">
    <property type="entry name" value="RNI-like"/>
    <property type="match status" value="1"/>
</dbReference>
<evidence type="ECO:0000313" key="11">
    <source>
        <dbReference type="RefSeq" id="XP_028283378.1"/>
    </source>
</evidence>
<dbReference type="SUPFAM" id="SSF47986">
    <property type="entry name" value="DEATH domain"/>
    <property type="match status" value="1"/>
</dbReference>
<dbReference type="Proteomes" id="UP000515145">
    <property type="component" value="Chromosome 17"/>
</dbReference>
<dbReference type="PROSITE" id="PS50837">
    <property type="entry name" value="NACHT"/>
    <property type="match status" value="1"/>
</dbReference>
<dbReference type="Gene3D" id="1.10.533.10">
    <property type="entry name" value="Death Domain, Fas"/>
    <property type="match status" value="1"/>
</dbReference>
<dbReference type="InterPro" id="IPR001315">
    <property type="entry name" value="CARD"/>
</dbReference>
<name>A0A6P7K259_9TELE</name>
<dbReference type="Gene3D" id="1.20.58.1200">
    <property type="entry name" value="RNA silencing suppressor P21, N-terminal domain"/>
    <property type="match status" value="11"/>
</dbReference>
<dbReference type="PANTHER" id="PTHR31594:SF16">
    <property type="entry name" value="SI:CH211-281L24.3"/>
    <property type="match status" value="1"/>
</dbReference>
<evidence type="ECO:0000256" key="2">
    <source>
        <dbReference type="ARBA" id="ARBA00022490"/>
    </source>
</evidence>
<dbReference type="RefSeq" id="XP_028283378.1">
    <property type="nucleotide sequence ID" value="XM_028427577.1"/>
</dbReference>
<keyword evidence="7" id="KW-0391">Immunity</keyword>
<reference evidence="11" key="1">
    <citation type="submission" date="2025-08" db="UniProtKB">
        <authorList>
            <consortium name="RefSeq"/>
        </authorList>
    </citation>
    <scope>IDENTIFICATION</scope>
</reference>
<keyword evidence="2" id="KW-0963">Cytoplasm</keyword>
<comment type="subcellular location">
    <subcellularLocation>
        <location evidence="1">Cytoplasm</location>
    </subcellularLocation>
</comment>
<dbReference type="GeneID" id="114449748"/>
<dbReference type="GO" id="GO:0042981">
    <property type="term" value="P:regulation of apoptotic process"/>
    <property type="evidence" value="ECO:0007669"/>
    <property type="project" value="InterPro"/>
</dbReference>
<dbReference type="InterPro" id="IPR011029">
    <property type="entry name" value="DEATH-like_dom_sf"/>
</dbReference>
<feature type="domain" description="NACHT" evidence="9">
    <location>
        <begin position="224"/>
        <end position="338"/>
    </location>
</feature>
<evidence type="ECO:0000259" key="9">
    <source>
        <dbReference type="PROSITE" id="PS50837"/>
    </source>
</evidence>
<dbReference type="InterPro" id="IPR052090">
    <property type="entry name" value="Cytolytic_pore-forming_toxin"/>
</dbReference>
<evidence type="ECO:0000256" key="7">
    <source>
        <dbReference type="ARBA" id="ARBA00022859"/>
    </source>
</evidence>
<evidence type="ECO:0000256" key="4">
    <source>
        <dbReference type="ARBA" id="ARBA00022741"/>
    </source>
</evidence>
<dbReference type="InParanoid" id="A0A6P7K259"/>
<organism evidence="10 11">
    <name type="scientific">Parambassis ranga</name>
    <name type="common">Indian glassy fish</name>
    <dbReference type="NCBI Taxonomy" id="210632"/>
    <lineage>
        <taxon>Eukaryota</taxon>
        <taxon>Metazoa</taxon>
        <taxon>Chordata</taxon>
        <taxon>Craniata</taxon>
        <taxon>Vertebrata</taxon>
        <taxon>Euteleostomi</taxon>
        <taxon>Actinopterygii</taxon>
        <taxon>Neopterygii</taxon>
        <taxon>Teleostei</taxon>
        <taxon>Neoteleostei</taxon>
        <taxon>Acanthomorphata</taxon>
        <taxon>Ovalentaria</taxon>
        <taxon>Ambassidae</taxon>
        <taxon>Parambassis</taxon>
    </lineage>
</organism>
<evidence type="ECO:0000256" key="1">
    <source>
        <dbReference type="ARBA" id="ARBA00004496"/>
    </source>
</evidence>
<keyword evidence="4" id="KW-0547">Nucleotide-binding</keyword>
<keyword evidence="10" id="KW-1185">Reference proteome</keyword>
<dbReference type="InterPro" id="IPR003593">
    <property type="entry name" value="AAA+_ATPase"/>
</dbReference>
<dbReference type="OrthoDB" id="120976at2759"/>
<dbReference type="InterPro" id="IPR032675">
    <property type="entry name" value="LRR_dom_sf"/>
</dbReference>
<keyword evidence="5" id="KW-0067">ATP-binding</keyword>
<dbReference type="GO" id="GO:0005737">
    <property type="term" value="C:cytoplasm"/>
    <property type="evidence" value="ECO:0007669"/>
    <property type="project" value="UniProtKB-SubCell"/>
</dbReference>
<dbReference type="SMART" id="SM00382">
    <property type="entry name" value="AAA"/>
    <property type="match status" value="1"/>
</dbReference>
<keyword evidence="6" id="KW-0832">Ubl conjugation</keyword>
<dbReference type="InterPro" id="IPR007111">
    <property type="entry name" value="NACHT_NTPase"/>
</dbReference>
<feature type="domain" description="CARD" evidence="8">
    <location>
        <begin position="4"/>
        <end position="79"/>
    </location>
</feature>
<dbReference type="PROSITE" id="PS51450">
    <property type="entry name" value="LRR"/>
    <property type="match status" value="1"/>
</dbReference>
<protein>
    <submittedName>
        <fullName evidence="11">Uncharacterized protein LOC114449748</fullName>
    </submittedName>
</protein>
<evidence type="ECO:0000256" key="3">
    <source>
        <dbReference type="ARBA" id="ARBA00022588"/>
    </source>
</evidence>
<evidence type="ECO:0000256" key="6">
    <source>
        <dbReference type="ARBA" id="ARBA00022843"/>
    </source>
</evidence>
<dbReference type="Pfam" id="PF00619">
    <property type="entry name" value="CARD"/>
    <property type="match status" value="1"/>
</dbReference>
<dbReference type="Pfam" id="PF05729">
    <property type="entry name" value="NACHT"/>
    <property type="match status" value="1"/>
</dbReference>
<dbReference type="GO" id="GO:0045087">
    <property type="term" value="P:innate immune response"/>
    <property type="evidence" value="ECO:0007669"/>
    <property type="project" value="UniProtKB-KW"/>
</dbReference>
<evidence type="ECO:0000256" key="5">
    <source>
        <dbReference type="ARBA" id="ARBA00022840"/>
    </source>
</evidence>
<dbReference type="GO" id="GO:0005524">
    <property type="term" value="F:ATP binding"/>
    <property type="evidence" value="ECO:0007669"/>
    <property type="project" value="UniProtKB-KW"/>
</dbReference>
<dbReference type="CDD" id="cd01671">
    <property type="entry name" value="CARD"/>
    <property type="match status" value="1"/>
</dbReference>
<gene>
    <name evidence="11" type="primary">LOC114449748</name>
</gene>
<dbReference type="SUPFAM" id="SSF52540">
    <property type="entry name" value="P-loop containing nucleoside triphosphate hydrolases"/>
    <property type="match status" value="1"/>
</dbReference>
<accession>A0A6P7K259</accession>